<feature type="transmembrane region" description="Helical" evidence="8">
    <location>
        <begin position="51"/>
        <end position="71"/>
    </location>
</feature>
<protein>
    <recommendedName>
        <fullName evidence="11">Transporter</fullName>
    </recommendedName>
</protein>
<dbReference type="Pfam" id="PF03547">
    <property type="entry name" value="Mem_trans"/>
    <property type="match status" value="2"/>
</dbReference>
<keyword evidence="10" id="KW-1185">Reference proteome</keyword>
<name>B7AWI4_9FIRM</name>
<feature type="transmembrane region" description="Helical" evidence="8">
    <location>
        <begin position="238"/>
        <end position="257"/>
    </location>
</feature>
<feature type="transmembrane region" description="Helical" evidence="8">
    <location>
        <begin position="263"/>
        <end position="285"/>
    </location>
</feature>
<evidence type="ECO:0000313" key="9">
    <source>
        <dbReference type="EMBL" id="EEC56575.1"/>
    </source>
</evidence>
<evidence type="ECO:0000313" key="10">
    <source>
        <dbReference type="Proteomes" id="UP000003136"/>
    </source>
</evidence>
<accession>B7AWI4</accession>
<organism evidence="9 10">
    <name type="scientific">[Bacteroides] pectinophilus ATCC 43243</name>
    <dbReference type="NCBI Taxonomy" id="483218"/>
    <lineage>
        <taxon>Bacteria</taxon>
        <taxon>Bacillati</taxon>
        <taxon>Bacillota</taxon>
        <taxon>Clostridia</taxon>
        <taxon>Eubacteriales</taxon>
    </lineage>
</organism>
<evidence type="ECO:0000256" key="7">
    <source>
        <dbReference type="ARBA" id="ARBA00023136"/>
    </source>
</evidence>
<dbReference type="Gene3D" id="1.20.1530.20">
    <property type="match status" value="1"/>
</dbReference>
<reference evidence="9 10" key="2">
    <citation type="submission" date="2008-11" db="EMBL/GenBank/DDBJ databases">
        <authorList>
            <person name="Fulton L."/>
            <person name="Clifton S."/>
            <person name="Fulton B."/>
            <person name="Xu J."/>
            <person name="Minx P."/>
            <person name="Pepin K.H."/>
            <person name="Johnson M."/>
            <person name="Bhonagiri V."/>
            <person name="Nash W.E."/>
            <person name="Mardis E.R."/>
            <person name="Wilson R.K."/>
        </authorList>
    </citation>
    <scope>NUCLEOTIDE SEQUENCE [LARGE SCALE GENOMIC DNA]</scope>
    <source>
        <strain evidence="9 10">ATCC 43243</strain>
    </source>
</reference>
<keyword evidence="4" id="KW-1003">Cell membrane</keyword>
<evidence type="ECO:0000256" key="6">
    <source>
        <dbReference type="ARBA" id="ARBA00022989"/>
    </source>
</evidence>
<evidence type="ECO:0000256" key="2">
    <source>
        <dbReference type="ARBA" id="ARBA00010145"/>
    </source>
</evidence>
<dbReference type="Proteomes" id="UP000003136">
    <property type="component" value="Unassembled WGS sequence"/>
</dbReference>
<comment type="subcellular location">
    <subcellularLocation>
        <location evidence="1">Cell membrane</location>
        <topology evidence="1">Multi-pass membrane protein</topology>
    </subcellularLocation>
</comment>
<keyword evidence="5 8" id="KW-0812">Transmembrane</keyword>
<evidence type="ECO:0000256" key="4">
    <source>
        <dbReference type="ARBA" id="ARBA00022475"/>
    </source>
</evidence>
<feature type="transmembrane region" description="Helical" evidence="8">
    <location>
        <begin position="77"/>
        <end position="98"/>
    </location>
</feature>
<proteinExistence type="inferred from homology"/>
<evidence type="ECO:0000256" key="3">
    <source>
        <dbReference type="ARBA" id="ARBA00022448"/>
    </source>
</evidence>
<evidence type="ECO:0000256" key="8">
    <source>
        <dbReference type="SAM" id="Phobius"/>
    </source>
</evidence>
<comment type="caution">
    <text evidence="9">The sequence shown here is derived from an EMBL/GenBank/DDBJ whole genome shotgun (WGS) entry which is preliminary data.</text>
</comment>
<evidence type="ECO:0000256" key="5">
    <source>
        <dbReference type="ARBA" id="ARBA00022692"/>
    </source>
</evidence>
<sequence>MLSAQCAEMEINIHMVDMHSMIDLQITIFLLMIAGYVMTKLKILPPESKKPLTDLVIDFVLPCNIIVSFMIDMNREVLVSCFAVLCASIVIQIFSAFAGRYFYPVKDKDTLAVLRYGTICSNAGFIGNPVIQGLYGAQGLLYASIYLIPQRIVMWSAGVSCFTTAKGKDVIKKVITHPCIIAVFVGFVLMLVPFDLPSGIVKTLQTSSSCTTGLSMIVIGHILAGIDIRTIVSRLNIYYCFIRLIVFPLLVLAGCRLLALDTLVTSVCVVLSGMPAGATTAILAAKYDGNEQFAVKIVFLSTILSLFTIPLLCVIMQYFL</sequence>
<dbReference type="PANTHER" id="PTHR36838">
    <property type="entry name" value="AUXIN EFFLUX CARRIER FAMILY PROTEIN"/>
    <property type="match status" value="1"/>
</dbReference>
<evidence type="ECO:0000256" key="1">
    <source>
        <dbReference type="ARBA" id="ARBA00004651"/>
    </source>
</evidence>
<gene>
    <name evidence="9" type="ORF">BACPEC_03084</name>
</gene>
<dbReference type="GO" id="GO:0055085">
    <property type="term" value="P:transmembrane transport"/>
    <property type="evidence" value="ECO:0007669"/>
    <property type="project" value="InterPro"/>
</dbReference>
<feature type="transmembrane region" description="Helical" evidence="8">
    <location>
        <begin position="174"/>
        <end position="194"/>
    </location>
</feature>
<feature type="transmembrane region" description="Helical" evidence="8">
    <location>
        <begin position="206"/>
        <end position="226"/>
    </location>
</feature>
<feature type="transmembrane region" description="Helical" evidence="8">
    <location>
        <begin position="20"/>
        <end position="39"/>
    </location>
</feature>
<dbReference type="EMBL" id="ABVQ01000037">
    <property type="protein sequence ID" value="EEC56575.1"/>
    <property type="molecule type" value="Genomic_DNA"/>
</dbReference>
<keyword evidence="7 8" id="KW-0472">Membrane</keyword>
<dbReference type="STRING" id="483218.BACPEC_03084"/>
<dbReference type="PANTHER" id="PTHR36838:SF1">
    <property type="entry name" value="SLR1864 PROTEIN"/>
    <property type="match status" value="1"/>
</dbReference>
<dbReference type="AlphaFoldDB" id="B7AWI4"/>
<dbReference type="eggNOG" id="COG0679">
    <property type="taxonomic scope" value="Bacteria"/>
</dbReference>
<keyword evidence="6 8" id="KW-1133">Transmembrane helix</keyword>
<reference evidence="9 10" key="1">
    <citation type="submission" date="2008-11" db="EMBL/GenBank/DDBJ databases">
        <title>Draft genome sequence of Bacteroides pectinophilus (ATCC 43243).</title>
        <authorList>
            <person name="Sudarsanam P."/>
            <person name="Ley R."/>
            <person name="Guruge J."/>
            <person name="Turnbaugh P.J."/>
            <person name="Mahowald M."/>
            <person name="Liep D."/>
            <person name="Gordon J."/>
        </authorList>
    </citation>
    <scope>NUCLEOTIDE SEQUENCE [LARGE SCALE GENOMIC DNA]</scope>
    <source>
        <strain evidence="9 10">ATCC 43243</strain>
    </source>
</reference>
<evidence type="ECO:0008006" key="11">
    <source>
        <dbReference type="Google" id="ProtNLM"/>
    </source>
</evidence>
<dbReference type="GO" id="GO:0005886">
    <property type="term" value="C:plasma membrane"/>
    <property type="evidence" value="ECO:0007669"/>
    <property type="project" value="UniProtKB-SubCell"/>
</dbReference>
<dbReference type="HOGENOM" id="CLU_056175_1_1_9"/>
<comment type="similarity">
    <text evidence="2">Belongs to the auxin efflux carrier (TC 2.A.69) family.</text>
</comment>
<feature type="transmembrane region" description="Helical" evidence="8">
    <location>
        <begin position="297"/>
        <end position="319"/>
    </location>
</feature>
<keyword evidence="3" id="KW-0813">Transport</keyword>
<dbReference type="InterPro" id="IPR004776">
    <property type="entry name" value="Mem_transp_PIN-like"/>
</dbReference>
<dbReference type="InterPro" id="IPR038770">
    <property type="entry name" value="Na+/solute_symporter_sf"/>
</dbReference>